<accession>A0A2W4CRJ6</accession>
<gene>
    <name evidence="1" type="ORF">CPY51_09555</name>
</gene>
<dbReference type="OrthoDB" id="7297573at2"/>
<proteinExistence type="predicted"/>
<dbReference type="Proteomes" id="UP000248925">
    <property type="component" value="Unassembled WGS sequence"/>
</dbReference>
<evidence type="ECO:0000313" key="2">
    <source>
        <dbReference type="Proteomes" id="UP000248925"/>
    </source>
</evidence>
<keyword evidence="2" id="KW-1185">Reference proteome</keyword>
<comment type="caution">
    <text evidence="1">The sequence shown here is derived from an EMBL/GenBank/DDBJ whole genome shotgun (WGS) entry which is preliminary data.</text>
</comment>
<reference evidence="1 2" key="1">
    <citation type="journal article" date="2018" name="Sci. Rep.">
        <title>Rhizobium tumorigenes sp. nov., a novel plant tumorigenic bacterium isolated from cane gall tumors on thornless blackberry.</title>
        <authorList>
            <person name="Kuzmanovi N."/>
            <person name="Smalla K."/>
            <person name="Gronow S."/>
            <person name="PuBawska J."/>
        </authorList>
    </citation>
    <scope>NUCLEOTIDE SEQUENCE [LARGE SCALE GENOMIC DNA]</scope>
    <source>
        <strain evidence="1 2">CCBAU 85046</strain>
    </source>
</reference>
<organism evidence="1 2">
    <name type="scientific">Rhizobium tubonense</name>
    <dbReference type="NCBI Taxonomy" id="484088"/>
    <lineage>
        <taxon>Bacteria</taxon>
        <taxon>Pseudomonadati</taxon>
        <taxon>Pseudomonadota</taxon>
        <taxon>Alphaproteobacteria</taxon>
        <taxon>Hyphomicrobiales</taxon>
        <taxon>Rhizobiaceae</taxon>
        <taxon>Rhizobium/Agrobacterium group</taxon>
        <taxon>Rhizobium</taxon>
    </lineage>
</organism>
<protein>
    <submittedName>
        <fullName evidence="1">Uncharacterized protein</fullName>
    </submittedName>
</protein>
<dbReference type="RefSeq" id="WP_111160010.1">
    <property type="nucleotide sequence ID" value="NZ_PCDP01000029.1"/>
</dbReference>
<name>A0A2W4CRJ6_9HYPH</name>
<evidence type="ECO:0000313" key="1">
    <source>
        <dbReference type="EMBL" id="PZM14921.1"/>
    </source>
</evidence>
<dbReference type="EMBL" id="PCDP01000029">
    <property type="protein sequence ID" value="PZM14921.1"/>
    <property type="molecule type" value="Genomic_DNA"/>
</dbReference>
<dbReference type="AlphaFoldDB" id="A0A2W4CRJ6"/>
<sequence length="106" mass="11276">MGNTRAPQLLQMDAAKPTGIEYRDVFFGRLEAALRAREIAATNDAADFETLARQSTGPSGEERLICDGPVVALSSAKVLGISLIVHELSTNAGKDGPLHPLSMRSI</sequence>